<dbReference type="InterPro" id="IPR036852">
    <property type="entry name" value="Peptidase_S8/S53_dom_sf"/>
</dbReference>
<keyword evidence="3" id="KW-0732">Signal</keyword>
<protein>
    <submittedName>
        <fullName evidence="10">Uncharacterized protein</fullName>
    </submittedName>
</protein>
<keyword evidence="5 6" id="KW-0720">Serine protease</keyword>
<accession>A0A0D9NLU7</accession>
<feature type="active site" description="Charge relay system" evidence="6">
    <location>
        <position position="23"/>
    </location>
</feature>
<dbReference type="STRING" id="1291518.A0A0D9NLU7"/>
<keyword evidence="4 6" id="KW-0378">Hydrolase</keyword>
<sequence length="441" mass="46484">MTQVDMLHSEGFYGTNITIAVVDTGVNYTHPALGGCFGRGCRVARGANFVRNEGKYDDPMDQNGHGTAIAGVLAGNDPRRNFVGVAPGATLAAYRVVDYKGYGRENDLIAGWLKAVEDGAQIIASSAGFDGSGWAQSPMAAVVARIAASGIPCIVGNGNGSKKGLFFSLDPSTGRNVMAANSFAHRMVASAGGSHAVTAGMSRLSASGPTWELDLKPNVGVPGDEIPCPPRDGSYANCSGTSFAGPQVAGMAALIAERRGGFRSGAPDELPRDFENPEYMQAPASIDMSKTFLRLAASQSDTITISAKDPEGLEADRLPVWSGWVAINSSDGKTLTVPYMGLAGSLHKQQVLESDGVSLLGFNHDMHNADSNRGARFSYTVNNGFTTLSASIIIKLIPGSRVYVEAVPLSPRKWMADRLGKSRGFPIKGYSPRALQRYTGR</sequence>
<dbReference type="GO" id="GO:0004252">
    <property type="term" value="F:serine-type endopeptidase activity"/>
    <property type="evidence" value="ECO:0007669"/>
    <property type="project" value="UniProtKB-UniRule"/>
</dbReference>
<evidence type="ECO:0000313" key="10">
    <source>
        <dbReference type="EMBL" id="KJK75027.1"/>
    </source>
</evidence>
<dbReference type="InterPro" id="IPR050131">
    <property type="entry name" value="Peptidase_S8_subtilisin-like"/>
</dbReference>
<dbReference type="InterPro" id="IPR000209">
    <property type="entry name" value="Peptidase_S8/S53_dom"/>
</dbReference>
<evidence type="ECO:0000256" key="6">
    <source>
        <dbReference type="PROSITE-ProRule" id="PRU01240"/>
    </source>
</evidence>
<dbReference type="GO" id="GO:0016020">
    <property type="term" value="C:membrane"/>
    <property type="evidence" value="ECO:0007669"/>
    <property type="project" value="InterPro"/>
</dbReference>
<dbReference type="PROSITE" id="PS00137">
    <property type="entry name" value="SUBTILASE_HIS"/>
    <property type="match status" value="1"/>
</dbReference>
<dbReference type="InterPro" id="IPR015500">
    <property type="entry name" value="Peptidase_S8_subtilisin-rel"/>
</dbReference>
<dbReference type="PANTHER" id="PTHR43806:SF66">
    <property type="entry name" value="SERIN ENDOPEPTIDASE"/>
    <property type="match status" value="1"/>
</dbReference>
<dbReference type="PROSITE" id="PS00138">
    <property type="entry name" value="SUBTILASE_SER"/>
    <property type="match status" value="1"/>
</dbReference>
<feature type="domain" description="Peptidase S8/S53" evidence="8">
    <location>
        <begin position="14"/>
        <end position="260"/>
    </location>
</feature>
<dbReference type="Proteomes" id="UP000054544">
    <property type="component" value="Unassembled WGS sequence"/>
</dbReference>
<dbReference type="InterPro" id="IPR010435">
    <property type="entry name" value="C5a/SBT2-like_Fn3"/>
</dbReference>
<dbReference type="Gene3D" id="3.40.50.200">
    <property type="entry name" value="Peptidase S8/S53 domain"/>
    <property type="match status" value="1"/>
</dbReference>
<keyword evidence="11" id="KW-1185">Reference proteome</keyword>
<reference evidence="11" key="1">
    <citation type="journal article" date="2014" name="BMC Genomics">
        <title>The genome sequence of the biocontrol fungus Metarhizium anisopliae and comparative genomics of Metarhizium species.</title>
        <authorList>
            <person name="Pattemore J.A."/>
            <person name="Hane J.K."/>
            <person name="Williams A.H."/>
            <person name="Wilson B.A."/>
            <person name="Stodart B.J."/>
            <person name="Ash G.J."/>
        </authorList>
    </citation>
    <scope>NUCLEOTIDE SEQUENCE [LARGE SCALE GENOMIC DNA]</scope>
    <source>
        <strain evidence="11">BRIP 53293</strain>
    </source>
</reference>
<dbReference type="PROSITE" id="PS00136">
    <property type="entry name" value="SUBTILASE_ASP"/>
    <property type="match status" value="1"/>
</dbReference>
<dbReference type="Pfam" id="PF00082">
    <property type="entry name" value="Peptidase_S8"/>
    <property type="match status" value="1"/>
</dbReference>
<evidence type="ECO:0000256" key="7">
    <source>
        <dbReference type="RuleBase" id="RU003355"/>
    </source>
</evidence>
<dbReference type="GO" id="GO:0006508">
    <property type="term" value="P:proteolysis"/>
    <property type="evidence" value="ECO:0007669"/>
    <property type="project" value="UniProtKB-KW"/>
</dbReference>
<dbReference type="InterPro" id="IPR023828">
    <property type="entry name" value="Peptidase_S8_Ser-AS"/>
</dbReference>
<evidence type="ECO:0000313" key="11">
    <source>
        <dbReference type="Proteomes" id="UP000054544"/>
    </source>
</evidence>
<comment type="similarity">
    <text evidence="1 6 7">Belongs to the peptidase S8 family.</text>
</comment>
<proteinExistence type="inferred from homology"/>
<evidence type="ECO:0000256" key="1">
    <source>
        <dbReference type="ARBA" id="ARBA00011073"/>
    </source>
</evidence>
<dbReference type="PRINTS" id="PR00723">
    <property type="entry name" value="SUBTILISIN"/>
</dbReference>
<evidence type="ECO:0000256" key="2">
    <source>
        <dbReference type="ARBA" id="ARBA00022670"/>
    </source>
</evidence>
<dbReference type="EMBL" id="KE384752">
    <property type="protein sequence ID" value="KJK75027.1"/>
    <property type="molecule type" value="Genomic_DNA"/>
</dbReference>
<dbReference type="Pfam" id="PF06280">
    <property type="entry name" value="fn3_5"/>
    <property type="match status" value="1"/>
</dbReference>
<evidence type="ECO:0000256" key="5">
    <source>
        <dbReference type="ARBA" id="ARBA00022825"/>
    </source>
</evidence>
<dbReference type="PROSITE" id="PS51892">
    <property type="entry name" value="SUBTILASE"/>
    <property type="match status" value="1"/>
</dbReference>
<evidence type="ECO:0000256" key="3">
    <source>
        <dbReference type="ARBA" id="ARBA00022729"/>
    </source>
</evidence>
<dbReference type="SUPFAM" id="SSF52743">
    <property type="entry name" value="Subtilisin-like"/>
    <property type="match status" value="1"/>
</dbReference>
<dbReference type="AlphaFoldDB" id="A0A0D9NLU7"/>
<evidence type="ECO:0000259" key="8">
    <source>
        <dbReference type="Pfam" id="PF00082"/>
    </source>
</evidence>
<feature type="domain" description="C5a peptidase/Subtilisin-like protease SBT2-like Fn3-like" evidence="9">
    <location>
        <begin position="282"/>
        <end position="340"/>
    </location>
</feature>
<dbReference type="InterPro" id="IPR023827">
    <property type="entry name" value="Peptidase_S8_Asp-AS"/>
</dbReference>
<dbReference type="PANTHER" id="PTHR43806">
    <property type="entry name" value="PEPTIDASE S8"/>
    <property type="match status" value="1"/>
</dbReference>
<evidence type="ECO:0000256" key="4">
    <source>
        <dbReference type="ARBA" id="ARBA00022801"/>
    </source>
</evidence>
<gene>
    <name evidence="10" type="ORF">H634G_09662</name>
</gene>
<name>A0A0D9NLU7_METAN</name>
<keyword evidence="2 6" id="KW-0645">Protease</keyword>
<feature type="active site" description="Charge relay system" evidence="6">
    <location>
        <position position="65"/>
    </location>
</feature>
<evidence type="ECO:0000259" key="9">
    <source>
        <dbReference type="Pfam" id="PF06280"/>
    </source>
</evidence>
<dbReference type="InterPro" id="IPR022398">
    <property type="entry name" value="Peptidase_S8_His-AS"/>
</dbReference>
<dbReference type="OrthoDB" id="10256524at2759"/>
<organism evidence="10 11">
    <name type="scientific">Metarhizium anisopliae BRIP 53293</name>
    <dbReference type="NCBI Taxonomy" id="1291518"/>
    <lineage>
        <taxon>Eukaryota</taxon>
        <taxon>Fungi</taxon>
        <taxon>Dikarya</taxon>
        <taxon>Ascomycota</taxon>
        <taxon>Pezizomycotina</taxon>
        <taxon>Sordariomycetes</taxon>
        <taxon>Hypocreomycetidae</taxon>
        <taxon>Hypocreales</taxon>
        <taxon>Clavicipitaceae</taxon>
        <taxon>Metarhizium</taxon>
    </lineage>
</organism>
<feature type="active site" description="Charge relay system" evidence="6">
    <location>
        <position position="242"/>
    </location>
</feature>